<evidence type="ECO:0000313" key="1">
    <source>
        <dbReference type="EMBL" id="OPA84511.1"/>
    </source>
</evidence>
<evidence type="ECO:0000313" key="2">
    <source>
        <dbReference type="Proteomes" id="UP000190965"/>
    </source>
</evidence>
<name>A0A1T2XXD5_PSEFL</name>
<gene>
    <name evidence="1" type="ORF">BFW87_28835</name>
</gene>
<organism evidence="1 2">
    <name type="scientific">Pseudomonas fluorescens</name>
    <dbReference type="NCBI Taxonomy" id="294"/>
    <lineage>
        <taxon>Bacteria</taxon>
        <taxon>Pseudomonadati</taxon>
        <taxon>Pseudomonadota</taxon>
        <taxon>Gammaproteobacteria</taxon>
        <taxon>Pseudomonadales</taxon>
        <taxon>Pseudomonadaceae</taxon>
        <taxon>Pseudomonas</taxon>
    </lineage>
</organism>
<dbReference type="Proteomes" id="UP000190965">
    <property type="component" value="Unassembled WGS sequence"/>
</dbReference>
<dbReference type="AlphaFoldDB" id="A0A1T2XXD5"/>
<comment type="caution">
    <text evidence="1">The sequence shown here is derived from an EMBL/GenBank/DDBJ whole genome shotgun (WGS) entry which is preliminary data.</text>
</comment>
<proteinExistence type="predicted"/>
<protein>
    <submittedName>
        <fullName evidence="1">Uncharacterized protein</fullName>
    </submittedName>
</protein>
<dbReference type="EMBL" id="MSDF01000058">
    <property type="protein sequence ID" value="OPA84511.1"/>
    <property type="molecule type" value="Genomic_DNA"/>
</dbReference>
<reference evidence="1 2" key="1">
    <citation type="submission" date="2016-12" db="EMBL/GenBank/DDBJ databases">
        <title>Draft genome sequences of seven strains of Pseudomonas fluorescens that produce 4-formylaminooxyvinylglycine.</title>
        <authorList>
            <person name="Okrent R.A."/>
            <person name="Manning V.A."/>
            <person name="Trippe K.M."/>
        </authorList>
    </citation>
    <scope>NUCLEOTIDE SEQUENCE [LARGE SCALE GENOMIC DNA]</scope>
    <source>
        <strain evidence="1 2">P5A</strain>
    </source>
</reference>
<sequence length="71" mass="7803">MIGTGPLWRGSLLPLGCAAAPPPASTVRLIHREADRGAASRPSGSKLPRHRFFARLIDRVSRMARGLYPRR</sequence>
<accession>A0A1T2XXD5</accession>